<evidence type="ECO:0000313" key="2">
    <source>
        <dbReference type="EMBL" id="KAJ4347320.1"/>
    </source>
</evidence>
<feature type="compositionally biased region" description="Polar residues" evidence="1">
    <location>
        <begin position="170"/>
        <end position="179"/>
    </location>
</feature>
<dbReference type="Proteomes" id="UP001140513">
    <property type="component" value="Unassembled WGS sequence"/>
</dbReference>
<feature type="region of interest" description="Disordered" evidence="1">
    <location>
        <begin position="39"/>
        <end position="275"/>
    </location>
</feature>
<keyword evidence="3" id="KW-1185">Reference proteome</keyword>
<evidence type="ECO:0000313" key="3">
    <source>
        <dbReference type="Proteomes" id="UP001140513"/>
    </source>
</evidence>
<organism evidence="2 3">
    <name type="scientific">Didymosphaeria variabile</name>
    <dbReference type="NCBI Taxonomy" id="1932322"/>
    <lineage>
        <taxon>Eukaryota</taxon>
        <taxon>Fungi</taxon>
        <taxon>Dikarya</taxon>
        <taxon>Ascomycota</taxon>
        <taxon>Pezizomycotina</taxon>
        <taxon>Dothideomycetes</taxon>
        <taxon>Pleosporomycetidae</taxon>
        <taxon>Pleosporales</taxon>
        <taxon>Massarineae</taxon>
        <taxon>Didymosphaeriaceae</taxon>
        <taxon>Didymosphaeria</taxon>
    </lineage>
</organism>
<dbReference type="OrthoDB" id="3945698at2759"/>
<name>A0A9W8XD65_9PLEO</name>
<proteinExistence type="predicted"/>
<comment type="caution">
    <text evidence="2">The sequence shown here is derived from an EMBL/GenBank/DDBJ whole genome shotgun (WGS) entry which is preliminary data.</text>
</comment>
<gene>
    <name evidence="2" type="ORF">N0V89_011260</name>
</gene>
<feature type="compositionally biased region" description="Polar residues" evidence="1">
    <location>
        <begin position="115"/>
        <end position="132"/>
    </location>
</feature>
<dbReference type="AlphaFoldDB" id="A0A9W8XD65"/>
<dbReference type="RefSeq" id="XP_056067120.1">
    <property type="nucleotide sequence ID" value="XM_056219993.1"/>
</dbReference>
<accession>A0A9W8XD65</accession>
<feature type="compositionally biased region" description="Polar residues" evidence="1">
    <location>
        <begin position="239"/>
        <end position="249"/>
    </location>
</feature>
<dbReference type="EMBL" id="JAPEUX010000008">
    <property type="protein sequence ID" value="KAJ4347320.1"/>
    <property type="molecule type" value="Genomic_DNA"/>
</dbReference>
<reference evidence="2" key="1">
    <citation type="submission" date="2022-10" db="EMBL/GenBank/DDBJ databases">
        <title>Tapping the CABI collections for fungal endophytes: first genome assemblies for Collariella, Neodidymelliopsis, Ascochyta clinopodiicola, Didymella pomorum, Didymosphaeria variabile, Neocosmospora piperis and Neocucurbitaria cava.</title>
        <authorList>
            <person name="Hill R."/>
        </authorList>
    </citation>
    <scope>NUCLEOTIDE SEQUENCE</scope>
    <source>
        <strain evidence="2">IMI 356815</strain>
    </source>
</reference>
<feature type="compositionally biased region" description="Polar residues" evidence="1">
    <location>
        <begin position="201"/>
        <end position="210"/>
    </location>
</feature>
<sequence>MTSFIQNMLWNSVSGFIEEGKRTVGGYAGDALIKAGDMVEGGGRSVGTGIEKKATGLGTSIGGQTKGPSAKALPSSARRPAAHRSNSLPASTKPGGSGVPLGAKKTPNTGAAKKQVSNSTKNAVSGITKTGSGVTGGVQRGVNGLSKPVGGVVGNVSGGVKNAVGPYGKTASNTANSSVKRNKPLPKPYGQSGPDLPKPYGNNNAFMNSTSEKKTAVRPGQSKPFTAPKEDNAKKPYPGTNTLPGQGNKTPVRKYKPAQRYEPPTKAGEATHLSF</sequence>
<protein>
    <submittedName>
        <fullName evidence="2">Uncharacterized protein</fullName>
    </submittedName>
</protein>
<evidence type="ECO:0000256" key="1">
    <source>
        <dbReference type="SAM" id="MobiDB-lite"/>
    </source>
</evidence>
<dbReference type="GeneID" id="80914790"/>